<protein>
    <submittedName>
        <fullName evidence="2">DUF2169 domain-containing protein</fullName>
    </submittedName>
</protein>
<reference evidence="2 3" key="1">
    <citation type="submission" date="2019-04" db="EMBL/GenBank/DDBJ databases">
        <authorList>
            <person name="Li Y."/>
            <person name="Wang J."/>
        </authorList>
    </citation>
    <scope>NUCLEOTIDE SEQUENCE [LARGE SCALE GENOMIC DNA]</scope>
    <source>
        <strain evidence="2 3">DSM 14668</strain>
    </source>
</reference>
<dbReference type="AlphaFoldDB" id="A0A4U1IUZ8"/>
<dbReference type="EMBL" id="SSMQ01000070">
    <property type="protein sequence ID" value="TKC98279.1"/>
    <property type="molecule type" value="Genomic_DNA"/>
</dbReference>
<dbReference type="Proteomes" id="UP000309215">
    <property type="component" value="Unassembled WGS sequence"/>
</dbReference>
<dbReference type="Pfam" id="PF09937">
    <property type="entry name" value="DUF2169"/>
    <property type="match status" value="1"/>
</dbReference>
<proteinExistence type="predicted"/>
<dbReference type="InterPro" id="IPR018683">
    <property type="entry name" value="DUF2169"/>
</dbReference>
<evidence type="ECO:0000313" key="3">
    <source>
        <dbReference type="Proteomes" id="UP000309215"/>
    </source>
</evidence>
<sequence>MKLDNRTPLAAMAFPMVDLAGDPFVTVIAKGVFGVKKGEPLRLPPSPSCIRTASVPWEAEKPSSLRYEDDLAPFKTCTDIIVNGTAYAPGGQRAPAWRAGVRVGAVRKYMTVTGPRAWVHAPLLGWSLTPIVPVHRVPLRYELAFGGDGFEANPVGVGYCDPRTADTSQLVAAPQLLPEDGRPPVFGETYPVEGLGAIARTWQPRRARAGTFGEAWATQEGRRLPEDFEGTYWNAAHPELCADTFLRGDEEVTLTALHPEHAELAFRLPSLLVAAGAVHGSGFRHASPARLDTVVIDADELRVELSWRFALPLFKGGVESVHIAMRAGAIGGGA</sequence>
<organism evidence="2 3">
    <name type="scientific">Polyangium fumosum</name>
    <dbReference type="NCBI Taxonomy" id="889272"/>
    <lineage>
        <taxon>Bacteria</taxon>
        <taxon>Pseudomonadati</taxon>
        <taxon>Myxococcota</taxon>
        <taxon>Polyangia</taxon>
        <taxon>Polyangiales</taxon>
        <taxon>Polyangiaceae</taxon>
        <taxon>Polyangium</taxon>
    </lineage>
</organism>
<evidence type="ECO:0000313" key="2">
    <source>
        <dbReference type="EMBL" id="TKC98279.1"/>
    </source>
</evidence>
<gene>
    <name evidence="2" type="ORF">E8A74_41645</name>
</gene>
<evidence type="ECO:0000259" key="1">
    <source>
        <dbReference type="Pfam" id="PF09937"/>
    </source>
</evidence>
<comment type="caution">
    <text evidence="2">The sequence shown here is derived from an EMBL/GenBank/DDBJ whole genome shotgun (WGS) entry which is preliminary data.</text>
</comment>
<name>A0A4U1IUZ8_9BACT</name>
<dbReference type="RefSeq" id="WP_136934700.1">
    <property type="nucleotide sequence ID" value="NZ_SSMQ01000070.1"/>
</dbReference>
<keyword evidence="3" id="KW-1185">Reference proteome</keyword>
<feature type="domain" description="DUF2169" evidence="1">
    <location>
        <begin position="21"/>
        <end position="308"/>
    </location>
</feature>
<accession>A0A4U1IUZ8</accession>
<dbReference type="OrthoDB" id="233093at2"/>